<dbReference type="InterPro" id="IPR048395">
    <property type="entry name" value="Glyco_hydro_31_C"/>
</dbReference>
<evidence type="ECO:0000259" key="7">
    <source>
        <dbReference type="Pfam" id="PF21365"/>
    </source>
</evidence>
<dbReference type="PANTHER" id="PTHR43863">
    <property type="entry name" value="HYDROLASE, PUTATIVE (AFU_ORTHOLOGUE AFUA_1G03140)-RELATED"/>
    <property type="match status" value="1"/>
</dbReference>
<dbReference type="Pfam" id="PF01055">
    <property type="entry name" value="Glyco_hydro_31_2nd"/>
    <property type="match status" value="1"/>
</dbReference>
<dbReference type="Pfam" id="PF13802">
    <property type="entry name" value="Gal_mutarotas_2"/>
    <property type="match status" value="1"/>
</dbReference>
<dbReference type="RefSeq" id="WP_255845408.1">
    <property type="nucleotide sequence ID" value="NZ_CP094358.1"/>
</dbReference>
<reference evidence="8" key="1">
    <citation type="submission" date="2022-03" db="EMBL/GenBank/DDBJ databases">
        <title>Description of Abyssus ytuae gen. nov., sp. nov., a novel member of the family Flavobacteriaceae isolated from the sediment of Mariana Trench.</title>
        <authorList>
            <person name="Zhang J."/>
            <person name="Xu X."/>
        </authorList>
    </citation>
    <scope>NUCLEOTIDE SEQUENCE</scope>
    <source>
        <strain evidence="8">MT3330</strain>
    </source>
</reference>
<evidence type="ECO:0000259" key="4">
    <source>
        <dbReference type="Pfam" id="PF01055"/>
    </source>
</evidence>
<dbReference type="Pfam" id="PF21365">
    <property type="entry name" value="Glyco_hydro_31_3rd"/>
    <property type="match status" value="1"/>
</dbReference>
<keyword evidence="9" id="KW-1185">Reference proteome</keyword>
<dbReference type="GO" id="GO:0004553">
    <property type="term" value="F:hydrolase activity, hydrolyzing O-glycosyl compounds"/>
    <property type="evidence" value="ECO:0007669"/>
    <property type="project" value="InterPro"/>
</dbReference>
<sequence>MNKLYVIFFLITSFVCAQNVNRTFISHSLKDNHLEIMVSDGKYIIKPYSKKIIETSFVPDGEQFRKESHAVVLEPVEIRTTFKNSENTIAYSTTGISVSITKNPFQISYYYNSKPVISEKAGYVKTDSTEIIEFNVNDSEILYGGGERVLGMNRRGHRLELYNKAHYGYTTHAELMNFTIPLVMSSRLYAVHFDNPSIGYLDLDSKSNNTLSYETIGGRKTYQVIVGDSWSGLLDNYTDLTGKQPMPPRWMLGNFSSRFGYHSEAETRKTIHKFLEEKIPLDAVILDLYWFGKEVTGTMGNLEFDRDSFPAPYKMIKDFKEKGVKTVLITEPFILTTSKRWEEAVNQKILATDSVGNPFTYDFFFGHTGLIDIFKKEGKDWFWNIYKNLTRAGVAGWWGDLGEPEVHPGALRHITGTANELHNIYGHTWAQLIYEGYKKYFPKQRPFILMRSGYSGSQRYGLIPWSGDVSRSWGGLQSQVEIALQMGMQGIAYMHSDLGGFAGDLNDPELYTRWLQYGVFQPVFRPHAQEAVASEPVYKDEKTKKLAKKSIELRYKLLPYNYTLVFENNQHGIPLMRPLFFEESNNPEFLNTTNAYLWGNDFLISPVVEKEKKEQTVTFPSTGNWIDFYADKIYTAGSTQNILLEEDHIPVFVRSGAFIPMVRVIQSTDEYSLSDIDLHFYFDKSLTESSGKLYNDDGITPQSYEKESFEILYFKSKLEEKYLTISVNAATGKNYKAEDKKINLILHNTDFLPKHVKINGKKVEYQYKKLKNTLEIPFRISGNSSKSIKIKIK</sequence>
<dbReference type="Pfam" id="PF17137">
    <property type="entry name" value="DUF5110"/>
    <property type="match status" value="1"/>
</dbReference>
<evidence type="ECO:0000259" key="5">
    <source>
        <dbReference type="Pfam" id="PF13802"/>
    </source>
</evidence>
<dbReference type="GO" id="GO:0005975">
    <property type="term" value="P:carbohydrate metabolic process"/>
    <property type="evidence" value="ECO:0007669"/>
    <property type="project" value="InterPro"/>
</dbReference>
<protein>
    <submittedName>
        <fullName evidence="8">DUF4968 domain-containing protein</fullName>
    </submittedName>
</protein>
<dbReference type="Gene3D" id="3.20.20.80">
    <property type="entry name" value="Glycosidases"/>
    <property type="match status" value="1"/>
</dbReference>
<dbReference type="AlphaFoldDB" id="A0A9E7CTV6"/>
<dbReference type="KEGG" id="fbm:MQE35_05725"/>
<dbReference type="InterPro" id="IPR013780">
    <property type="entry name" value="Glyco_hydro_b"/>
</dbReference>
<evidence type="ECO:0000313" key="8">
    <source>
        <dbReference type="EMBL" id="UOB18791.1"/>
    </source>
</evidence>
<dbReference type="InterPro" id="IPR025887">
    <property type="entry name" value="Glyco_hydro_31_N_dom"/>
</dbReference>
<dbReference type="SUPFAM" id="SSF51011">
    <property type="entry name" value="Glycosyl hydrolase domain"/>
    <property type="match status" value="1"/>
</dbReference>
<dbReference type="Gene3D" id="2.60.40.1180">
    <property type="entry name" value="Golgi alpha-mannosidase II"/>
    <property type="match status" value="2"/>
</dbReference>
<dbReference type="InterPro" id="IPR033403">
    <property type="entry name" value="DUF5110"/>
</dbReference>
<evidence type="ECO:0000313" key="9">
    <source>
        <dbReference type="Proteomes" id="UP000831290"/>
    </source>
</evidence>
<keyword evidence="3" id="KW-0732">Signal</keyword>
<dbReference type="InterPro" id="IPR000322">
    <property type="entry name" value="Glyco_hydro_31_TIM"/>
</dbReference>
<evidence type="ECO:0000259" key="6">
    <source>
        <dbReference type="Pfam" id="PF17137"/>
    </source>
</evidence>
<dbReference type="CDD" id="cd06598">
    <property type="entry name" value="GH31_transferase_CtsZ"/>
    <property type="match status" value="1"/>
</dbReference>
<accession>A0A9E7CTV6</accession>
<evidence type="ECO:0000256" key="3">
    <source>
        <dbReference type="SAM" id="SignalP"/>
    </source>
</evidence>
<dbReference type="CDD" id="cd14752">
    <property type="entry name" value="GH31_N"/>
    <property type="match status" value="1"/>
</dbReference>
<dbReference type="InterPro" id="IPR017853">
    <property type="entry name" value="GH"/>
</dbReference>
<evidence type="ECO:0000256" key="2">
    <source>
        <dbReference type="RuleBase" id="RU361185"/>
    </source>
</evidence>
<feature type="domain" description="Glycoside hydrolase family 31 N-terminal" evidence="5">
    <location>
        <begin position="45"/>
        <end position="202"/>
    </location>
</feature>
<feature type="chain" id="PRO_5039044781" evidence="3">
    <location>
        <begin position="18"/>
        <end position="793"/>
    </location>
</feature>
<evidence type="ECO:0000256" key="1">
    <source>
        <dbReference type="ARBA" id="ARBA00007806"/>
    </source>
</evidence>
<name>A0A9E7CTV6_9FLAO</name>
<dbReference type="EMBL" id="CP094358">
    <property type="protein sequence ID" value="UOB18791.1"/>
    <property type="molecule type" value="Genomic_DNA"/>
</dbReference>
<feature type="domain" description="Glycoside hydrolase family 31 TIM barrel" evidence="4">
    <location>
        <begin position="245"/>
        <end position="564"/>
    </location>
</feature>
<dbReference type="SUPFAM" id="SSF74650">
    <property type="entry name" value="Galactose mutarotase-like"/>
    <property type="match status" value="1"/>
</dbReference>
<comment type="similarity">
    <text evidence="1 2">Belongs to the glycosyl hydrolase 31 family.</text>
</comment>
<feature type="domain" description="DUF5110" evidence="6">
    <location>
        <begin position="676"/>
        <end position="748"/>
    </location>
</feature>
<dbReference type="Proteomes" id="UP000831290">
    <property type="component" value="Chromosome"/>
</dbReference>
<dbReference type="InterPro" id="IPR051816">
    <property type="entry name" value="Glycosyl_Hydrolase_31"/>
</dbReference>
<dbReference type="GO" id="GO:0030246">
    <property type="term" value="F:carbohydrate binding"/>
    <property type="evidence" value="ECO:0007669"/>
    <property type="project" value="InterPro"/>
</dbReference>
<dbReference type="InterPro" id="IPR011013">
    <property type="entry name" value="Gal_mutarotase_sf_dom"/>
</dbReference>
<dbReference type="PANTHER" id="PTHR43863:SF2">
    <property type="entry name" value="MALTASE-GLUCOAMYLASE"/>
    <property type="match status" value="1"/>
</dbReference>
<feature type="domain" description="Glycosyl hydrolase family 31 C-terminal" evidence="7">
    <location>
        <begin position="572"/>
        <end position="659"/>
    </location>
</feature>
<proteinExistence type="inferred from homology"/>
<keyword evidence="2" id="KW-0378">Hydrolase</keyword>
<keyword evidence="2" id="KW-0326">Glycosidase</keyword>
<organism evidence="8 9">
    <name type="scientific">Abyssalbus ytuae</name>
    <dbReference type="NCBI Taxonomy" id="2926907"/>
    <lineage>
        <taxon>Bacteria</taxon>
        <taxon>Pseudomonadati</taxon>
        <taxon>Bacteroidota</taxon>
        <taxon>Flavobacteriia</taxon>
        <taxon>Flavobacteriales</taxon>
        <taxon>Flavobacteriaceae</taxon>
        <taxon>Abyssalbus</taxon>
    </lineage>
</organism>
<gene>
    <name evidence="8" type="ORF">MQE35_05725</name>
</gene>
<dbReference type="Gene3D" id="2.60.40.1760">
    <property type="entry name" value="glycosyl hydrolase (family 31)"/>
    <property type="match status" value="1"/>
</dbReference>
<feature type="signal peptide" evidence="3">
    <location>
        <begin position="1"/>
        <end position="17"/>
    </location>
</feature>
<dbReference type="SUPFAM" id="SSF51445">
    <property type="entry name" value="(Trans)glycosidases"/>
    <property type="match status" value="1"/>
</dbReference>